<dbReference type="Proteomes" id="UP000661696">
    <property type="component" value="Unassembled WGS sequence"/>
</dbReference>
<comment type="caution">
    <text evidence="1">The sequence shown here is derived from an EMBL/GenBank/DDBJ whole genome shotgun (WGS) entry which is preliminary data.</text>
</comment>
<proteinExistence type="predicted"/>
<accession>A0ABS1QFV3</accession>
<dbReference type="PROSITE" id="PS51257">
    <property type="entry name" value="PROKAR_LIPOPROTEIN"/>
    <property type="match status" value="1"/>
</dbReference>
<organism evidence="1 2">
    <name type="scientific">Chryseobacterium endalhagicum</name>
    <dbReference type="NCBI Taxonomy" id="2797638"/>
    <lineage>
        <taxon>Bacteria</taxon>
        <taxon>Pseudomonadati</taxon>
        <taxon>Bacteroidota</taxon>
        <taxon>Flavobacteriia</taxon>
        <taxon>Flavobacteriales</taxon>
        <taxon>Weeksellaceae</taxon>
        <taxon>Chryseobacterium group</taxon>
        <taxon>Chryseobacterium</taxon>
    </lineage>
</organism>
<dbReference type="RefSeq" id="WP_202090284.1">
    <property type="nucleotide sequence ID" value="NZ_JAELVM010000001.1"/>
</dbReference>
<keyword evidence="2" id="KW-1185">Reference proteome</keyword>
<dbReference type="EMBL" id="JAELVM010000001">
    <property type="protein sequence ID" value="MBL1220989.1"/>
    <property type="molecule type" value="Genomic_DNA"/>
</dbReference>
<protein>
    <recommendedName>
        <fullName evidence="3">DUF4296 domain-containing protein</fullName>
    </recommendedName>
</protein>
<evidence type="ECO:0008006" key="3">
    <source>
        <dbReference type="Google" id="ProtNLM"/>
    </source>
</evidence>
<evidence type="ECO:0000313" key="1">
    <source>
        <dbReference type="EMBL" id="MBL1220989.1"/>
    </source>
</evidence>
<name>A0ABS1QFV3_9FLAO</name>
<evidence type="ECO:0000313" key="2">
    <source>
        <dbReference type="Proteomes" id="UP000661696"/>
    </source>
</evidence>
<gene>
    <name evidence="1" type="ORF">JET18_09080</name>
</gene>
<sequence>MRTIVILMVLSIFSCKEKVTSPSLETVNQDDVITMSSISNYDSISNLVKTKGDTLAYNELFYHLKDSDKISRTDTLMYFSKIMAERFNNKHAYIDYFEALCEKYDIEVDFSNYSSINISSMDKSSKQKAENWLKKMLEKNIISKEQFDSIKK</sequence>
<reference evidence="1 2" key="1">
    <citation type="submission" date="2020-12" db="EMBL/GenBank/DDBJ databases">
        <title>Chryseobacterium endoalhailicus sp. nov., isolated from seed of leguminous plant.</title>
        <authorList>
            <person name="Zhang X."/>
        </authorList>
    </citation>
    <scope>NUCLEOTIDE SEQUENCE [LARGE SCALE GENOMIC DNA]</scope>
    <source>
        <strain evidence="1 2">L7</strain>
    </source>
</reference>